<evidence type="ECO:0000256" key="1">
    <source>
        <dbReference type="SAM" id="MobiDB-lite"/>
    </source>
</evidence>
<dbReference type="Proteomes" id="UP001176941">
    <property type="component" value="Chromosome 7"/>
</dbReference>
<feature type="compositionally biased region" description="Pro residues" evidence="1">
    <location>
        <begin position="68"/>
        <end position="83"/>
    </location>
</feature>
<evidence type="ECO:0000313" key="2">
    <source>
        <dbReference type="EMBL" id="CAI9178243.1"/>
    </source>
</evidence>
<gene>
    <name evidence="2" type="ORF">MRATA1EN1_LOCUS27205</name>
</gene>
<organism evidence="2 3">
    <name type="scientific">Rangifer tarandus platyrhynchus</name>
    <name type="common">Svalbard reindeer</name>
    <dbReference type="NCBI Taxonomy" id="3082113"/>
    <lineage>
        <taxon>Eukaryota</taxon>
        <taxon>Metazoa</taxon>
        <taxon>Chordata</taxon>
        <taxon>Craniata</taxon>
        <taxon>Vertebrata</taxon>
        <taxon>Euteleostomi</taxon>
        <taxon>Mammalia</taxon>
        <taxon>Eutheria</taxon>
        <taxon>Laurasiatheria</taxon>
        <taxon>Artiodactyla</taxon>
        <taxon>Ruminantia</taxon>
        <taxon>Pecora</taxon>
        <taxon>Cervidae</taxon>
        <taxon>Odocoileinae</taxon>
        <taxon>Rangifer</taxon>
    </lineage>
</organism>
<feature type="region of interest" description="Disordered" evidence="1">
    <location>
        <begin position="1"/>
        <end position="95"/>
    </location>
</feature>
<accession>A0ABN8ZXG6</accession>
<keyword evidence="3" id="KW-1185">Reference proteome</keyword>
<proteinExistence type="predicted"/>
<feature type="region of interest" description="Disordered" evidence="1">
    <location>
        <begin position="144"/>
        <end position="163"/>
    </location>
</feature>
<dbReference type="EMBL" id="OX459943">
    <property type="protein sequence ID" value="CAI9178243.1"/>
    <property type="molecule type" value="Genomic_DNA"/>
</dbReference>
<name>A0ABN8ZXG6_RANTA</name>
<feature type="compositionally biased region" description="Basic residues" evidence="1">
    <location>
        <begin position="1"/>
        <end position="11"/>
    </location>
</feature>
<sequence length="310" mass="32796">MRRVLPSRIGRRPAALRANPLPAPQMPRESGPAAQSRSAGGACPPGGGPTHPLHTLPATWDPSRSRPPRPAPPRPRAPGPCPSSGPDLAAPRTDTWRDLQGQTGYTRRPRSSCGDSDASQSLRCACCPAPRGRPCRPLARGGGLATNRRGPAPRPGAAHPGLGRGAVRAALPRLPRPAIPGGGRGRYLSSGDCLDPWLFIDSPHPPPIAGEKTRSEGLKRARDWTSRPAFFPGLSFQAFASRNLPCVQAARLYWPGAGDAAAVPLNSAVLQRLSLHCSGKPTATSSWLLVDTEMRAKRYVNLSAAPCTIR</sequence>
<reference evidence="2" key="1">
    <citation type="submission" date="2023-04" db="EMBL/GenBank/DDBJ databases">
        <authorList>
            <consortium name="ELIXIR-Norway"/>
        </authorList>
    </citation>
    <scope>NUCLEOTIDE SEQUENCE [LARGE SCALE GENOMIC DNA]</scope>
</reference>
<protein>
    <submittedName>
        <fullName evidence="2">Uncharacterized protein</fullName>
    </submittedName>
</protein>
<feature type="region of interest" description="Disordered" evidence="1">
    <location>
        <begin position="101"/>
        <end position="120"/>
    </location>
</feature>
<evidence type="ECO:0000313" key="3">
    <source>
        <dbReference type="Proteomes" id="UP001176941"/>
    </source>
</evidence>